<sequence>MILSITPKNYKNYENKITLPSKNGIEKRIVWTDNSVPSYVYVNGN</sequence>
<evidence type="ECO:0000313" key="2">
    <source>
        <dbReference type="Proteomes" id="UP000321301"/>
    </source>
</evidence>
<dbReference type="EMBL" id="BJYV01000007">
    <property type="protein sequence ID" value="GEO21423.1"/>
    <property type="molecule type" value="Genomic_DNA"/>
</dbReference>
<reference evidence="1 2" key="1">
    <citation type="submission" date="2019-07" db="EMBL/GenBank/DDBJ databases">
        <title>Whole genome shotgun sequence of Cyclobacterium qasimii NBRC 106168.</title>
        <authorList>
            <person name="Hosoyama A."/>
            <person name="Uohara A."/>
            <person name="Ohji S."/>
            <person name="Ichikawa N."/>
        </authorList>
    </citation>
    <scope>NUCLEOTIDE SEQUENCE [LARGE SCALE GENOMIC DNA]</scope>
    <source>
        <strain evidence="1 2">NBRC 106168</strain>
    </source>
</reference>
<name>A0A512CB39_9BACT</name>
<organism evidence="1 2">
    <name type="scientific">Cyclobacterium qasimii</name>
    <dbReference type="NCBI Taxonomy" id="1350429"/>
    <lineage>
        <taxon>Bacteria</taxon>
        <taxon>Pseudomonadati</taxon>
        <taxon>Bacteroidota</taxon>
        <taxon>Cytophagia</taxon>
        <taxon>Cytophagales</taxon>
        <taxon>Cyclobacteriaceae</taxon>
        <taxon>Cyclobacterium</taxon>
    </lineage>
</organism>
<evidence type="ECO:0000313" key="1">
    <source>
        <dbReference type="EMBL" id="GEO21423.1"/>
    </source>
</evidence>
<dbReference type="AlphaFoldDB" id="A0A512CB39"/>
<comment type="caution">
    <text evidence="1">The sequence shown here is derived from an EMBL/GenBank/DDBJ whole genome shotgun (WGS) entry which is preliminary data.</text>
</comment>
<keyword evidence="2" id="KW-1185">Reference proteome</keyword>
<dbReference type="Proteomes" id="UP000321301">
    <property type="component" value="Unassembled WGS sequence"/>
</dbReference>
<proteinExistence type="predicted"/>
<gene>
    <name evidence="1" type="ORF">CQA01_19570</name>
</gene>
<accession>A0A512CB39</accession>
<protein>
    <submittedName>
        <fullName evidence="1">Uncharacterized protein</fullName>
    </submittedName>
</protein>